<evidence type="ECO:0000256" key="7">
    <source>
        <dbReference type="ARBA" id="ARBA00023239"/>
    </source>
</evidence>
<comment type="catalytic activity">
    <reaction evidence="1">
        <text>Hydrolysis of DNA containing ring-opened 7-methylguanine residues, releasing 2,6-diamino-4-hydroxy-5-(N-methyl)formamidopyrimidine.</text>
        <dbReference type="EC" id="3.2.2.23"/>
    </reaction>
</comment>
<gene>
    <name evidence="12" type="ORF">AB1Y20_003499</name>
</gene>
<dbReference type="PROSITE" id="PS51068">
    <property type="entry name" value="FPG_CAT"/>
    <property type="match status" value="1"/>
</dbReference>
<dbReference type="SMART" id="SM01232">
    <property type="entry name" value="H2TH"/>
    <property type="match status" value="1"/>
</dbReference>
<dbReference type="GO" id="GO:0006284">
    <property type="term" value="P:base-excision repair"/>
    <property type="evidence" value="ECO:0007669"/>
    <property type="project" value="InterPro"/>
</dbReference>
<dbReference type="Pfam" id="PF01149">
    <property type="entry name" value="Fapy_DNA_glyco"/>
    <property type="match status" value="1"/>
</dbReference>
<evidence type="ECO:0000256" key="2">
    <source>
        <dbReference type="ARBA" id="ARBA00009409"/>
    </source>
</evidence>
<organism evidence="12 13">
    <name type="scientific">Prymnesium parvum</name>
    <name type="common">Toxic golden alga</name>
    <dbReference type="NCBI Taxonomy" id="97485"/>
    <lineage>
        <taxon>Eukaryota</taxon>
        <taxon>Haptista</taxon>
        <taxon>Haptophyta</taxon>
        <taxon>Prymnesiophyceae</taxon>
        <taxon>Prymnesiales</taxon>
        <taxon>Prymnesiaceae</taxon>
        <taxon>Prymnesium</taxon>
    </lineage>
</organism>
<evidence type="ECO:0000256" key="5">
    <source>
        <dbReference type="ARBA" id="ARBA00023125"/>
    </source>
</evidence>
<name>A0AB34JB29_PRYPA</name>
<evidence type="ECO:0000256" key="4">
    <source>
        <dbReference type="ARBA" id="ARBA00022801"/>
    </source>
</evidence>
<evidence type="ECO:0000256" key="9">
    <source>
        <dbReference type="ARBA" id="ARBA00023295"/>
    </source>
</evidence>
<evidence type="ECO:0000256" key="10">
    <source>
        <dbReference type="SAM" id="MobiDB-lite"/>
    </source>
</evidence>
<dbReference type="PANTHER" id="PTHR22993:SF9">
    <property type="entry name" value="FORMAMIDOPYRIMIDINE-DNA GLYCOSYLASE"/>
    <property type="match status" value="1"/>
</dbReference>
<dbReference type="Pfam" id="PF06831">
    <property type="entry name" value="H2TH"/>
    <property type="match status" value="1"/>
</dbReference>
<comment type="caution">
    <text evidence="12">The sequence shown here is derived from an EMBL/GenBank/DDBJ whole genome shotgun (WGS) entry which is preliminary data.</text>
</comment>
<dbReference type="PANTHER" id="PTHR22993">
    <property type="entry name" value="FORMAMIDOPYRIMIDINE-DNA GLYCOSYLASE"/>
    <property type="match status" value="1"/>
</dbReference>
<comment type="similarity">
    <text evidence="2">Belongs to the FPG family.</text>
</comment>
<dbReference type="SUPFAM" id="SSF81624">
    <property type="entry name" value="N-terminal domain of MutM-like DNA repair proteins"/>
    <property type="match status" value="1"/>
</dbReference>
<evidence type="ECO:0000256" key="6">
    <source>
        <dbReference type="ARBA" id="ARBA00023204"/>
    </source>
</evidence>
<accession>A0AB34JB29</accession>
<keyword evidence="4" id="KW-0378">Hydrolase</keyword>
<protein>
    <recommendedName>
        <fullName evidence="11">Formamidopyrimidine-DNA glycosylase catalytic domain-containing protein</fullName>
    </recommendedName>
</protein>
<feature type="domain" description="Formamidopyrimidine-DNA glycosylase catalytic" evidence="11">
    <location>
        <begin position="2"/>
        <end position="143"/>
    </location>
</feature>
<keyword evidence="6" id="KW-0234">DNA repair</keyword>
<keyword evidence="8" id="KW-0511">Multifunctional enzyme</keyword>
<evidence type="ECO:0000313" key="12">
    <source>
        <dbReference type="EMBL" id="KAL1519240.1"/>
    </source>
</evidence>
<dbReference type="InterPro" id="IPR012319">
    <property type="entry name" value="FPG_cat"/>
</dbReference>
<evidence type="ECO:0000256" key="3">
    <source>
        <dbReference type="ARBA" id="ARBA00022763"/>
    </source>
</evidence>
<dbReference type="InterPro" id="IPR035937">
    <property type="entry name" value="FPG_N"/>
</dbReference>
<dbReference type="GO" id="GO:0003906">
    <property type="term" value="F:DNA-(apurinic or apyrimidinic site) endonuclease activity"/>
    <property type="evidence" value="ECO:0007669"/>
    <property type="project" value="InterPro"/>
</dbReference>
<dbReference type="GO" id="GO:0003684">
    <property type="term" value="F:damaged DNA binding"/>
    <property type="evidence" value="ECO:0007669"/>
    <property type="project" value="InterPro"/>
</dbReference>
<feature type="region of interest" description="Disordered" evidence="10">
    <location>
        <begin position="295"/>
        <end position="355"/>
    </location>
</feature>
<dbReference type="Proteomes" id="UP001515480">
    <property type="component" value="Unassembled WGS sequence"/>
</dbReference>
<dbReference type="AlphaFoldDB" id="A0AB34JB29"/>
<keyword evidence="13" id="KW-1185">Reference proteome</keyword>
<dbReference type="EMBL" id="JBGBPQ010000010">
    <property type="protein sequence ID" value="KAL1519240.1"/>
    <property type="molecule type" value="Genomic_DNA"/>
</dbReference>
<dbReference type="GO" id="GO:0008534">
    <property type="term" value="F:oxidized purine nucleobase lesion DNA N-glycosylase activity"/>
    <property type="evidence" value="ECO:0007669"/>
    <property type="project" value="UniProtKB-EC"/>
</dbReference>
<dbReference type="InterPro" id="IPR010979">
    <property type="entry name" value="Ribosomal_uS13-like_H2TH"/>
</dbReference>
<dbReference type="SMART" id="SM00898">
    <property type="entry name" value="Fapy_DNA_glyco"/>
    <property type="match status" value="1"/>
</dbReference>
<dbReference type="InterPro" id="IPR015886">
    <property type="entry name" value="H2TH_FPG"/>
</dbReference>
<keyword evidence="5" id="KW-0238">DNA-binding</keyword>
<dbReference type="SUPFAM" id="SSF46946">
    <property type="entry name" value="S13-like H2TH domain"/>
    <property type="match status" value="1"/>
</dbReference>
<keyword evidence="9" id="KW-0326">Glycosidase</keyword>
<keyword evidence="7" id="KW-0456">Lyase</keyword>
<dbReference type="Gene3D" id="3.20.190.10">
    <property type="entry name" value="MutM-like, N-terminal"/>
    <property type="match status" value="1"/>
</dbReference>
<dbReference type="GO" id="GO:0016829">
    <property type="term" value="F:lyase activity"/>
    <property type="evidence" value="ECO:0007669"/>
    <property type="project" value="UniProtKB-KW"/>
</dbReference>
<evidence type="ECO:0000313" key="13">
    <source>
        <dbReference type="Proteomes" id="UP001515480"/>
    </source>
</evidence>
<evidence type="ECO:0000256" key="8">
    <source>
        <dbReference type="ARBA" id="ARBA00023268"/>
    </source>
</evidence>
<evidence type="ECO:0000259" key="11">
    <source>
        <dbReference type="PROSITE" id="PS51068"/>
    </source>
</evidence>
<evidence type="ECO:0000256" key="1">
    <source>
        <dbReference type="ARBA" id="ARBA00001668"/>
    </source>
</evidence>
<dbReference type="Gene3D" id="1.10.8.50">
    <property type="match status" value="1"/>
</dbReference>
<reference evidence="12 13" key="1">
    <citation type="journal article" date="2024" name="Science">
        <title>Giant polyketide synthase enzymes in the biosynthesis of giant marine polyether toxins.</title>
        <authorList>
            <person name="Fallon T.R."/>
            <person name="Shende V.V."/>
            <person name="Wierzbicki I.H."/>
            <person name="Pendleton A.L."/>
            <person name="Watervoot N.F."/>
            <person name="Auber R.P."/>
            <person name="Gonzalez D.J."/>
            <person name="Wisecaver J.H."/>
            <person name="Moore B.S."/>
        </authorList>
    </citation>
    <scope>NUCLEOTIDE SEQUENCE [LARGE SCALE GENOMIC DNA]</scope>
    <source>
        <strain evidence="12 13">12B1</strain>
    </source>
</reference>
<dbReference type="GO" id="GO:0005634">
    <property type="term" value="C:nucleus"/>
    <property type="evidence" value="ECO:0007669"/>
    <property type="project" value="TreeGrafter"/>
</dbReference>
<keyword evidence="3" id="KW-0227">DNA damage</keyword>
<dbReference type="GO" id="GO:0008270">
    <property type="term" value="F:zinc ion binding"/>
    <property type="evidence" value="ECO:0007669"/>
    <property type="project" value="InterPro"/>
</dbReference>
<sequence length="355" mass="37805">MPELPEAEATRRLLAATAVGRQVRELVLTDQRSGARDGLFDDRVYASSAAAFASALGGAFVVGAARRGKQLWLSLARSAAAPPHAALLIHLGMTGACVARGVRPLRFASFRVEASVWPPRHTKLELRLDDGGALAYADPRRLGRIALAGGEPLGAAPLALLARDPLIDPPARAEFGAALRRFPSAVKAVLLDQRRLVCGVGNWVADEVLFHARVLPSARAAALSDAQCRAIHEALLRVCREACECEADSSRFPATWLFHHRWARQTTGSIDSPLGRIHFATVAGRTTAFVPSVQRGAEGCAERNAPSRGGESKADAAGRAAETTHKGGKRKSPSREACGEASVRTRGSKRRCEAL</sequence>
<proteinExistence type="inferred from homology"/>